<evidence type="ECO:0000313" key="1">
    <source>
        <dbReference type="EMBL" id="SBQ54400.1"/>
    </source>
</evidence>
<name>A0A1A8F4X6_9TELE</name>
<reference evidence="1" key="2">
    <citation type="submission" date="2016-06" db="EMBL/GenBank/DDBJ databases">
        <title>The genome of a short-lived fish provides insights into sex chromosome evolution and the genetic control of aging.</title>
        <authorList>
            <person name="Reichwald K."/>
            <person name="Felder M."/>
            <person name="Petzold A."/>
            <person name="Koch P."/>
            <person name="Groth M."/>
            <person name="Platzer M."/>
        </authorList>
    </citation>
    <scope>NUCLEOTIDE SEQUENCE</scope>
    <source>
        <tissue evidence="1">Brain</tissue>
    </source>
</reference>
<dbReference type="EMBL" id="HAEB01007873">
    <property type="protein sequence ID" value="SBQ54400.1"/>
    <property type="molecule type" value="Transcribed_RNA"/>
</dbReference>
<accession>A0A1A8F4X6</accession>
<gene>
    <name evidence="1" type="primary">CR392001.1</name>
</gene>
<feature type="non-terminal residue" evidence="1">
    <location>
        <position position="1"/>
    </location>
</feature>
<dbReference type="AlphaFoldDB" id="A0A1A8F4X6"/>
<protein>
    <submittedName>
        <fullName evidence="1">Uncharacterized protein</fullName>
    </submittedName>
</protein>
<proteinExistence type="predicted"/>
<sequence>LLHTLKLKKSPTLTVPLGYFLKRQKLSERTSYRI</sequence>
<organism evidence="1">
    <name type="scientific">Nothobranchius korthausae</name>
    <dbReference type="NCBI Taxonomy" id="1143690"/>
    <lineage>
        <taxon>Eukaryota</taxon>
        <taxon>Metazoa</taxon>
        <taxon>Chordata</taxon>
        <taxon>Craniata</taxon>
        <taxon>Vertebrata</taxon>
        <taxon>Euteleostomi</taxon>
        <taxon>Actinopterygii</taxon>
        <taxon>Neopterygii</taxon>
        <taxon>Teleostei</taxon>
        <taxon>Neoteleostei</taxon>
        <taxon>Acanthomorphata</taxon>
        <taxon>Ovalentaria</taxon>
        <taxon>Atherinomorphae</taxon>
        <taxon>Cyprinodontiformes</taxon>
        <taxon>Nothobranchiidae</taxon>
        <taxon>Nothobranchius</taxon>
    </lineage>
</organism>
<reference evidence="1" key="1">
    <citation type="submission" date="2016-05" db="EMBL/GenBank/DDBJ databases">
        <authorList>
            <person name="Lavstsen T."/>
            <person name="Jespersen J.S."/>
        </authorList>
    </citation>
    <scope>NUCLEOTIDE SEQUENCE</scope>
    <source>
        <tissue evidence="1">Brain</tissue>
    </source>
</reference>